<dbReference type="Ensembl" id="ENSNPET00000002321.1">
    <property type="protein sequence ID" value="ENSNPEP00000002277.1"/>
    <property type="gene ID" value="ENSNPEG00000001751.1"/>
</dbReference>
<dbReference type="PANTHER" id="PTHR47734">
    <property type="entry name" value="T-CELL IMMUNORECEPTOR WITH IG AND ITIM DOMAINS PROTEIN, TIGIT"/>
    <property type="match status" value="1"/>
</dbReference>
<evidence type="ECO:0000313" key="3">
    <source>
        <dbReference type="Ensembl" id="ENSNPEP00000002277.1"/>
    </source>
</evidence>
<dbReference type="PANTHER" id="PTHR47734:SF1">
    <property type="entry name" value="T-CELL IMMUNORECEPTOR WITH IG AND ITIM DOMAINS"/>
    <property type="match status" value="1"/>
</dbReference>
<evidence type="ECO:0008006" key="5">
    <source>
        <dbReference type="Google" id="ProtNLM"/>
    </source>
</evidence>
<dbReference type="GO" id="GO:0032733">
    <property type="term" value="P:positive regulation of interleukin-10 production"/>
    <property type="evidence" value="ECO:0007669"/>
    <property type="project" value="TreeGrafter"/>
</dbReference>
<evidence type="ECO:0000256" key="1">
    <source>
        <dbReference type="SAM" id="MobiDB-lite"/>
    </source>
</evidence>
<keyword evidence="4" id="KW-1185">Reference proteome</keyword>
<sequence length="227" mass="24644">LCLLQMLLLSIVFFSCLVFDCIQSLKGLNSPAALAESRSCTTLLIALLLFSSPGHAAEEVLTPGNISAARESNVTLYCCLALSDAVVSLVSWSRCDGVDLVVYLNGDTANIRPAFVEKISLAADYGITLHLLGLNDTGNYCCKFHTFRFGIHEGRMLLEVTGKARKKSNLKEGLETILFLCFCAQLDSESPGRMSWGRDSGSPPGTEAEETSQIGVKEEMKVRLRLA</sequence>
<protein>
    <recommendedName>
        <fullName evidence="5">Ig-like domain-containing protein</fullName>
    </recommendedName>
</protein>
<name>A0A8C6YNY7_NOTPE</name>
<accession>A0A8C6YNY7</accession>
<dbReference type="Gene3D" id="2.60.40.10">
    <property type="entry name" value="Immunoglobulins"/>
    <property type="match status" value="1"/>
</dbReference>
<reference evidence="3" key="1">
    <citation type="submission" date="2025-08" db="UniProtKB">
        <authorList>
            <consortium name="Ensembl"/>
        </authorList>
    </citation>
    <scope>IDENTIFICATION</scope>
</reference>
<dbReference type="GO" id="GO:0050868">
    <property type="term" value="P:negative regulation of T cell activation"/>
    <property type="evidence" value="ECO:0007669"/>
    <property type="project" value="InterPro"/>
</dbReference>
<reference evidence="3" key="2">
    <citation type="submission" date="2025-09" db="UniProtKB">
        <authorList>
            <consortium name="Ensembl"/>
        </authorList>
    </citation>
    <scope>IDENTIFICATION</scope>
</reference>
<dbReference type="SUPFAM" id="SSF48726">
    <property type="entry name" value="Immunoglobulin"/>
    <property type="match status" value="1"/>
</dbReference>
<dbReference type="GO" id="GO:0032695">
    <property type="term" value="P:negative regulation of interleukin-12 production"/>
    <property type="evidence" value="ECO:0007669"/>
    <property type="project" value="TreeGrafter"/>
</dbReference>
<dbReference type="GO" id="GO:0005102">
    <property type="term" value="F:signaling receptor binding"/>
    <property type="evidence" value="ECO:0007669"/>
    <property type="project" value="InterPro"/>
</dbReference>
<keyword evidence="2" id="KW-0732">Signal</keyword>
<proteinExistence type="predicted"/>
<dbReference type="AlphaFoldDB" id="A0A8C6YNY7"/>
<feature type="region of interest" description="Disordered" evidence="1">
    <location>
        <begin position="193"/>
        <end position="212"/>
    </location>
</feature>
<feature type="chain" id="PRO_5033987502" description="Ig-like domain-containing protein" evidence="2">
    <location>
        <begin position="25"/>
        <end position="227"/>
    </location>
</feature>
<dbReference type="GO" id="GO:0009986">
    <property type="term" value="C:cell surface"/>
    <property type="evidence" value="ECO:0007669"/>
    <property type="project" value="TreeGrafter"/>
</dbReference>
<organism evidence="3 4">
    <name type="scientific">Nothoprocta perdicaria</name>
    <name type="common">Chilean tinamou</name>
    <name type="synonym">Crypturus perdicarius</name>
    <dbReference type="NCBI Taxonomy" id="30464"/>
    <lineage>
        <taxon>Eukaryota</taxon>
        <taxon>Metazoa</taxon>
        <taxon>Chordata</taxon>
        <taxon>Craniata</taxon>
        <taxon>Vertebrata</taxon>
        <taxon>Euteleostomi</taxon>
        <taxon>Archelosauria</taxon>
        <taxon>Archosauria</taxon>
        <taxon>Dinosauria</taxon>
        <taxon>Saurischia</taxon>
        <taxon>Theropoda</taxon>
        <taxon>Coelurosauria</taxon>
        <taxon>Aves</taxon>
        <taxon>Palaeognathae</taxon>
        <taxon>Tinamiformes</taxon>
        <taxon>Tinamidae</taxon>
        <taxon>Nothoprocta</taxon>
    </lineage>
</organism>
<dbReference type="InterPro" id="IPR013783">
    <property type="entry name" value="Ig-like_fold"/>
</dbReference>
<evidence type="ECO:0000256" key="2">
    <source>
        <dbReference type="SAM" id="SignalP"/>
    </source>
</evidence>
<dbReference type="InterPro" id="IPR036179">
    <property type="entry name" value="Ig-like_dom_sf"/>
</dbReference>
<dbReference type="InterPro" id="IPR042948">
    <property type="entry name" value="TIGIT"/>
</dbReference>
<dbReference type="Proteomes" id="UP000694420">
    <property type="component" value="Unplaced"/>
</dbReference>
<evidence type="ECO:0000313" key="4">
    <source>
        <dbReference type="Proteomes" id="UP000694420"/>
    </source>
</evidence>
<feature type="signal peptide" evidence="2">
    <location>
        <begin position="1"/>
        <end position="24"/>
    </location>
</feature>